<name>A0A2H0KLN0_9BACT</name>
<comment type="caution">
    <text evidence="1">The sequence shown here is derived from an EMBL/GenBank/DDBJ whole genome shotgun (WGS) entry which is preliminary data.</text>
</comment>
<evidence type="ECO:0000313" key="2">
    <source>
        <dbReference type="Proteomes" id="UP000229497"/>
    </source>
</evidence>
<gene>
    <name evidence="1" type="ORF">COV87_04270</name>
</gene>
<sequence>MEHHKGFGILSIILLIFALLALGTVGAGAAIVLGKAPICPNAGTAPRSEKMIGDILENGSVTITDGEATMFAQNYIGKQVTDARVCFTKGTGHLSGTVNLGAVKPTFYLTSGVDLTSAVPKVTNLGIQLGSLPNIPALSSLAQGVLNQRVSGALSKIELKKQYSATFGEGSVTITSQ</sequence>
<accession>A0A2H0KLN0</accession>
<evidence type="ECO:0008006" key="3">
    <source>
        <dbReference type="Google" id="ProtNLM"/>
    </source>
</evidence>
<reference evidence="1 2" key="1">
    <citation type="submission" date="2017-09" db="EMBL/GenBank/DDBJ databases">
        <title>Depth-based differentiation of microbial function through sediment-hosted aquifers and enrichment of novel symbionts in the deep terrestrial subsurface.</title>
        <authorList>
            <person name="Probst A.J."/>
            <person name="Ladd B."/>
            <person name="Jarett J.K."/>
            <person name="Geller-Mcgrath D.E."/>
            <person name="Sieber C.M."/>
            <person name="Emerson J.B."/>
            <person name="Anantharaman K."/>
            <person name="Thomas B.C."/>
            <person name="Malmstrom R."/>
            <person name="Stieglmeier M."/>
            <person name="Klingl A."/>
            <person name="Woyke T."/>
            <person name="Ryan C.M."/>
            <person name="Banfield J.F."/>
        </authorList>
    </citation>
    <scope>NUCLEOTIDE SEQUENCE [LARGE SCALE GENOMIC DNA]</scope>
    <source>
        <strain evidence="1">CG11_big_fil_rev_8_21_14_0_20_37_16</strain>
    </source>
</reference>
<protein>
    <recommendedName>
        <fullName evidence="3">DUF2993 domain-containing protein</fullName>
    </recommendedName>
</protein>
<dbReference type="Proteomes" id="UP000229497">
    <property type="component" value="Unassembled WGS sequence"/>
</dbReference>
<evidence type="ECO:0000313" key="1">
    <source>
        <dbReference type="EMBL" id="PIQ71284.1"/>
    </source>
</evidence>
<dbReference type="EMBL" id="PCVK01000121">
    <property type="protein sequence ID" value="PIQ71284.1"/>
    <property type="molecule type" value="Genomic_DNA"/>
</dbReference>
<organism evidence="1 2">
    <name type="scientific">Candidatus Roizmanbacteria bacterium CG11_big_fil_rev_8_21_14_0_20_37_16</name>
    <dbReference type="NCBI Taxonomy" id="1974857"/>
    <lineage>
        <taxon>Bacteria</taxon>
        <taxon>Candidatus Roizmaniibacteriota</taxon>
    </lineage>
</organism>
<proteinExistence type="predicted"/>
<dbReference type="AlphaFoldDB" id="A0A2H0KLN0"/>